<dbReference type="PANTHER" id="PTHR36943:SF1">
    <property type="entry name" value="CCHC-TYPE DOMAIN-CONTAINING PROTEIN"/>
    <property type="match status" value="1"/>
</dbReference>
<protein>
    <submittedName>
        <fullName evidence="3">Peptidase A2 domain-containing protein</fullName>
    </submittedName>
</protein>
<sequence length="422" mass="48343">LTTLAAAVEGIARRQDPSHSPHHDPSRHFDALAGRIAPFSYDPDADLTFESWYRRHEDVFDVDATILDEPTRVRLLLHKLDARSFERYSSYILPQNPRDVTFKQTVATLKDLFGPSRSLFSTRYACMKLVKDPKDDFTTYAGRVNRECAKFKLCECNDNQFKCLIFVCGLQSSDDAFIRLKLLDRIEADPNCTVQTLTEEAKRLLNLRHDTQMIEDGKSSVQIVKHKPEPIPESPLKRSSRQFDRNHRPSQRPQHNKMPPSPCWNCGNMHFVRDCKFLNHICSKCHIKGHKDGFCSSANRRTRHNSSKHYRDNPAKQRTRANAIVKVSSINSKHYRRYAAVTVDGHLINFQVDTASDITVITRKTWIRMGKPKLQPSSLIAQSASGRPNQISWTTTVPLQLQGRIRPWNVLCGPYTHQPVGS</sequence>
<dbReference type="Gene3D" id="2.40.70.10">
    <property type="entry name" value="Acid Proteases"/>
    <property type="match status" value="1"/>
</dbReference>
<evidence type="ECO:0000313" key="3">
    <source>
        <dbReference type="WBParaSite" id="NBR_0000409901-mRNA-1"/>
    </source>
</evidence>
<dbReference type="OMA" id="MIADENK"/>
<evidence type="ECO:0000256" key="1">
    <source>
        <dbReference type="SAM" id="MobiDB-lite"/>
    </source>
</evidence>
<dbReference type="InterPro" id="IPR021109">
    <property type="entry name" value="Peptidase_aspartic_dom_sf"/>
</dbReference>
<feature type="region of interest" description="Disordered" evidence="1">
    <location>
        <begin position="296"/>
        <end position="318"/>
    </location>
</feature>
<feature type="domain" description="DUF7083" evidence="2">
    <location>
        <begin position="29"/>
        <end position="114"/>
    </location>
</feature>
<proteinExistence type="predicted"/>
<dbReference type="Pfam" id="PF23309">
    <property type="entry name" value="DUF7083"/>
    <property type="match status" value="1"/>
</dbReference>
<name>A0A0N4XNJ7_NIPBR</name>
<dbReference type="AlphaFoldDB" id="A0A0N4XNJ7"/>
<dbReference type="WBParaSite" id="NBR_0000409901-mRNA-1">
    <property type="protein sequence ID" value="NBR_0000409901-mRNA-1"/>
    <property type="gene ID" value="NBR_0000409901"/>
</dbReference>
<organism evidence="3">
    <name type="scientific">Nippostrongylus brasiliensis</name>
    <name type="common">Rat hookworm</name>
    <dbReference type="NCBI Taxonomy" id="27835"/>
    <lineage>
        <taxon>Eukaryota</taxon>
        <taxon>Metazoa</taxon>
        <taxon>Ecdysozoa</taxon>
        <taxon>Nematoda</taxon>
        <taxon>Chromadorea</taxon>
        <taxon>Rhabditida</taxon>
        <taxon>Rhabditina</taxon>
        <taxon>Rhabditomorpha</taxon>
        <taxon>Strongyloidea</taxon>
        <taxon>Heligmosomidae</taxon>
        <taxon>Nippostrongylus</taxon>
    </lineage>
</organism>
<reference evidence="3" key="1">
    <citation type="submission" date="2017-02" db="UniProtKB">
        <authorList>
            <consortium name="WormBaseParasite"/>
        </authorList>
    </citation>
    <scope>IDENTIFICATION</scope>
</reference>
<dbReference type="PANTHER" id="PTHR36943">
    <property type="entry name" value="CCHC-TYPE DOMAIN-CONTAINING PROTEIN"/>
    <property type="match status" value="1"/>
</dbReference>
<evidence type="ECO:0000259" key="2">
    <source>
        <dbReference type="Pfam" id="PF23309"/>
    </source>
</evidence>
<dbReference type="SUPFAM" id="SSF50630">
    <property type="entry name" value="Acid proteases"/>
    <property type="match status" value="1"/>
</dbReference>
<accession>A0A0N4XNJ7</accession>
<feature type="region of interest" description="Disordered" evidence="1">
    <location>
        <begin position="227"/>
        <end position="260"/>
    </location>
</feature>
<dbReference type="InterPro" id="IPR055510">
    <property type="entry name" value="DUF7083"/>
</dbReference>